<evidence type="ECO:0000256" key="8">
    <source>
        <dbReference type="SAM" id="MobiDB-lite"/>
    </source>
</evidence>
<keyword evidence="2" id="KW-0677">Repeat</keyword>
<keyword evidence="1" id="KW-0479">Metal-binding</keyword>
<evidence type="ECO:0000256" key="5">
    <source>
        <dbReference type="ARBA" id="ARBA00023015"/>
    </source>
</evidence>
<dbReference type="GO" id="GO:0000976">
    <property type="term" value="F:transcription cis-regulatory region binding"/>
    <property type="evidence" value="ECO:0007669"/>
    <property type="project" value="TreeGrafter"/>
</dbReference>
<organism evidence="10 11">
    <name type="scientific">Striga asiatica</name>
    <name type="common">Asiatic witchweed</name>
    <name type="synonym">Buchnera asiatica</name>
    <dbReference type="NCBI Taxonomy" id="4170"/>
    <lineage>
        <taxon>Eukaryota</taxon>
        <taxon>Viridiplantae</taxon>
        <taxon>Streptophyta</taxon>
        <taxon>Embryophyta</taxon>
        <taxon>Tracheophyta</taxon>
        <taxon>Spermatophyta</taxon>
        <taxon>Magnoliopsida</taxon>
        <taxon>eudicotyledons</taxon>
        <taxon>Gunneridae</taxon>
        <taxon>Pentapetalae</taxon>
        <taxon>asterids</taxon>
        <taxon>lamiids</taxon>
        <taxon>Lamiales</taxon>
        <taxon>Orobanchaceae</taxon>
        <taxon>Buchnereae</taxon>
        <taxon>Striga</taxon>
    </lineage>
</organism>
<dbReference type="PANTHER" id="PTHR45988:SF18">
    <property type="entry name" value="C2H2-TYPE ZINC FINGER FAMILY PROTEIN"/>
    <property type="match status" value="1"/>
</dbReference>
<dbReference type="GO" id="GO:0008270">
    <property type="term" value="F:zinc ion binding"/>
    <property type="evidence" value="ECO:0007669"/>
    <property type="project" value="UniProtKB-KW"/>
</dbReference>
<evidence type="ECO:0000256" key="7">
    <source>
        <dbReference type="PROSITE-ProRule" id="PRU00042"/>
    </source>
</evidence>
<dbReference type="GO" id="GO:0003700">
    <property type="term" value="F:DNA-binding transcription factor activity"/>
    <property type="evidence" value="ECO:0007669"/>
    <property type="project" value="InterPro"/>
</dbReference>
<sequence length="224" mass="24379">MKGPAVTSHPQAHTQALDGPARSDHHEGPESFACPVCTQPFSSAKSVHGHMWKHRDRGWRGMRPPRHHHVLPLGPHSSNGQPKLLTLPGWPRQSGRHAKALGNGGGIDISISQEQASTGGGSGAHKRLYACSVCGRSFKSYQAFGGHRSHHVKMEKIRSSSVDDDGVESVGVASNSWAIVPYVGPAIFNQVQSAGEVPGDHEQEEERARVLWIDLNERPPEWIE</sequence>
<evidence type="ECO:0000256" key="1">
    <source>
        <dbReference type="ARBA" id="ARBA00022723"/>
    </source>
</evidence>
<dbReference type="SUPFAM" id="SSF57667">
    <property type="entry name" value="beta-beta-alpha zinc fingers"/>
    <property type="match status" value="1"/>
</dbReference>
<dbReference type="InterPro" id="IPR036236">
    <property type="entry name" value="Znf_C2H2_sf"/>
</dbReference>
<evidence type="ECO:0000313" key="11">
    <source>
        <dbReference type="Proteomes" id="UP000325081"/>
    </source>
</evidence>
<dbReference type="Proteomes" id="UP000325081">
    <property type="component" value="Unassembled WGS sequence"/>
</dbReference>
<dbReference type="AlphaFoldDB" id="A0A5A7Q8I4"/>
<dbReference type="GO" id="GO:0005634">
    <property type="term" value="C:nucleus"/>
    <property type="evidence" value="ECO:0007669"/>
    <property type="project" value="TreeGrafter"/>
</dbReference>
<dbReference type="InterPro" id="IPR013087">
    <property type="entry name" value="Znf_C2H2_type"/>
</dbReference>
<dbReference type="PANTHER" id="PTHR45988">
    <property type="entry name" value="C2H2 TYPE ZINC FINGER TRANSCRIPTION FACTOR FAMILY-RELATED"/>
    <property type="match status" value="1"/>
</dbReference>
<dbReference type="OrthoDB" id="6077919at2759"/>
<evidence type="ECO:0000256" key="3">
    <source>
        <dbReference type="ARBA" id="ARBA00022771"/>
    </source>
</evidence>
<evidence type="ECO:0000313" key="10">
    <source>
        <dbReference type="EMBL" id="GER40707.1"/>
    </source>
</evidence>
<dbReference type="PROSITE" id="PS50157">
    <property type="entry name" value="ZINC_FINGER_C2H2_2"/>
    <property type="match status" value="1"/>
</dbReference>
<proteinExistence type="predicted"/>
<keyword evidence="6" id="KW-0804">Transcription</keyword>
<dbReference type="PROSITE" id="PS00028">
    <property type="entry name" value="ZINC_FINGER_C2H2_1"/>
    <property type="match status" value="2"/>
</dbReference>
<dbReference type="SMART" id="SM00355">
    <property type="entry name" value="ZnF_C2H2"/>
    <property type="match status" value="2"/>
</dbReference>
<protein>
    <submittedName>
        <fullName evidence="10">Zinc finger family protein</fullName>
    </submittedName>
</protein>
<name>A0A5A7Q8I4_STRAF</name>
<dbReference type="Pfam" id="PF13912">
    <property type="entry name" value="zf-C2H2_6"/>
    <property type="match status" value="1"/>
</dbReference>
<feature type="domain" description="C2H2-type" evidence="9">
    <location>
        <begin position="129"/>
        <end position="156"/>
    </location>
</feature>
<accession>A0A5A7Q8I4</accession>
<gene>
    <name evidence="10" type="ORF">STAS_17389</name>
</gene>
<reference evidence="11" key="1">
    <citation type="journal article" date="2019" name="Curr. Biol.">
        <title>Genome Sequence of Striga asiatica Provides Insight into the Evolution of Plant Parasitism.</title>
        <authorList>
            <person name="Yoshida S."/>
            <person name="Kim S."/>
            <person name="Wafula E.K."/>
            <person name="Tanskanen J."/>
            <person name="Kim Y.M."/>
            <person name="Honaas L."/>
            <person name="Yang Z."/>
            <person name="Spallek T."/>
            <person name="Conn C.E."/>
            <person name="Ichihashi Y."/>
            <person name="Cheong K."/>
            <person name="Cui S."/>
            <person name="Der J.P."/>
            <person name="Gundlach H."/>
            <person name="Jiao Y."/>
            <person name="Hori C."/>
            <person name="Ishida J.K."/>
            <person name="Kasahara H."/>
            <person name="Kiba T."/>
            <person name="Kim M.S."/>
            <person name="Koo N."/>
            <person name="Laohavisit A."/>
            <person name="Lee Y.H."/>
            <person name="Lumba S."/>
            <person name="McCourt P."/>
            <person name="Mortimer J.C."/>
            <person name="Mutuku J.M."/>
            <person name="Nomura T."/>
            <person name="Sasaki-Sekimoto Y."/>
            <person name="Seto Y."/>
            <person name="Wang Y."/>
            <person name="Wakatake T."/>
            <person name="Sakakibara H."/>
            <person name="Demura T."/>
            <person name="Yamaguchi S."/>
            <person name="Yoneyama K."/>
            <person name="Manabe R.I."/>
            <person name="Nelson D.C."/>
            <person name="Schulman A.H."/>
            <person name="Timko M.P."/>
            <person name="dePamphilis C.W."/>
            <person name="Choi D."/>
            <person name="Shirasu K."/>
        </authorList>
    </citation>
    <scope>NUCLEOTIDE SEQUENCE [LARGE SCALE GENOMIC DNA]</scope>
    <source>
        <strain evidence="11">cv. UVA1</strain>
    </source>
</reference>
<comment type="caution">
    <text evidence="10">The sequence shown here is derived from an EMBL/GenBank/DDBJ whole genome shotgun (WGS) entry which is preliminary data.</text>
</comment>
<keyword evidence="11" id="KW-1185">Reference proteome</keyword>
<keyword evidence="5" id="KW-0805">Transcription regulation</keyword>
<dbReference type="EMBL" id="BKCP01005960">
    <property type="protein sequence ID" value="GER40707.1"/>
    <property type="molecule type" value="Genomic_DNA"/>
</dbReference>
<evidence type="ECO:0000259" key="9">
    <source>
        <dbReference type="PROSITE" id="PS50157"/>
    </source>
</evidence>
<evidence type="ECO:0000256" key="4">
    <source>
        <dbReference type="ARBA" id="ARBA00022833"/>
    </source>
</evidence>
<feature type="region of interest" description="Disordered" evidence="8">
    <location>
        <begin position="1"/>
        <end position="31"/>
    </location>
</feature>
<evidence type="ECO:0000256" key="6">
    <source>
        <dbReference type="ARBA" id="ARBA00023163"/>
    </source>
</evidence>
<keyword evidence="3 7" id="KW-0863">Zinc-finger</keyword>
<evidence type="ECO:0000256" key="2">
    <source>
        <dbReference type="ARBA" id="ARBA00022737"/>
    </source>
</evidence>
<dbReference type="Pfam" id="PF13894">
    <property type="entry name" value="zf-C2H2_4"/>
    <property type="match status" value="1"/>
</dbReference>
<keyword evidence="4" id="KW-0862">Zinc</keyword>
<dbReference type="InterPro" id="IPR044653">
    <property type="entry name" value="AZF1/2/3-like"/>
</dbReference>